<keyword evidence="4" id="KW-0378">Hydrolase</keyword>
<dbReference type="PANTHER" id="PTHR11086:SF18">
    <property type="entry name" value="DEOXYCYTIDYLATE DEAMINASE"/>
    <property type="match status" value="1"/>
</dbReference>
<keyword evidence="5 7" id="KW-0862">Zinc</keyword>
<gene>
    <name evidence="9" type="ORF">BHF71_04010</name>
</gene>
<dbReference type="GO" id="GO:0006220">
    <property type="term" value="P:pyrimidine nucleotide metabolic process"/>
    <property type="evidence" value="ECO:0007669"/>
    <property type="project" value="InterPro"/>
</dbReference>
<dbReference type="GO" id="GO:0004132">
    <property type="term" value="F:dCMP deaminase activity"/>
    <property type="evidence" value="ECO:0007669"/>
    <property type="project" value="InterPro"/>
</dbReference>
<dbReference type="InterPro" id="IPR016193">
    <property type="entry name" value="Cytidine_deaminase-like"/>
</dbReference>
<dbReference type="CDD" id="cd01286">
    <property type="entry name" value="deoxycytidylate_deaminase"/>
    <property type="match status" value="1"/>
</dbReference>
<protein>
    <submittedName>
        <fullName evidence="9">CMP deaminase</fullName>
    </submittedName>
</protein>
<dbReference type="InterPro" id="IPR035105">
    <property type="entry name" value="Deoxycytidylate_deaminase_dom"/>
</dbReference>
<comment type="cofactor">
    <cofactor evidence="1 7">
        <name>Zn(2+)</name>
        <dbReference type="ChEBI" id="CHEBI:29105"/>
    </cofactor>
</comment>
<dbReference type="EMBL" id="MIJF01000078">
    <property type="protein sequence ID" value="OEF96901.1"/>
    <property type="molecule type" value="Genomic_DNA"/>
</dbReference>
<evidence type="ECO:0000256" key="3">
    <source>
        <dbReference type="ARBA" id="ARBA00022723"/>
    </source>
</evidence>
<accession>A0A1D2YS71</accession>
<feature type="binding site" evidence="7">
    <location>
        <position position="107"/>
    </location>
    <ligand>
        <name>Zn(2+)</name>
        <dbReference type="ChEBI" id="CHEBI:29105"/>
        <note>catalytic</note>
    </ligand>
</feature>
<sequence>MGSYYRKSWDEYFMELAFTVAERATCPRRHVGAILVKDKKLMGTGYNGSPSGVADCYEQGCLIEHYNENGETKERCIRTIHAEVNLMLFTDRVDREGATVYLTDSPCYNCAKMLANSGIKEVVYERLYEKDHEKVGILFDEANISYRQYKRE</sequence>
<dbReference type="Pfam" id="PF00383">
    <property type="entry name" value="dCMP_cyt_deam_1"/>
    <property type="match status" value="1"/>
</dbReference>
<dbReference type="InterPro" id="IPR015517">
    <property type="entry name" value="dCMP_deaminase-rel"/>
</dbReference>
<name>A0A1D2YS71_9BACI</name>
<evidence type="ECO:0000256" key="2">
    <source>
        <dbReference type="ARBA" id="ARBA00006576"/>
    </source>
</evidence>
<evidence type="ECO:0000256" key="1">
    <source>
        <dbReference type="ARBA" id="ARBA00001947"/>
    </source>
</evidence>
<dbReference type="GO" id="GO:0008270">
    <property type="term" value="F:zinc ion binding"/>
    <property type="evidence" value="ECO:0007669"/>
    <property type="project" value="InterPro"/>
</dbReference>
<comment type="caution">
    <text evidence="9">The sequence shown here is derived from an EMBL/GenBank/DDBJ whole genome shotgun (WGS) entry which is preliminary data.</text>
</comment>
<keyword evidence="3 7" id="KW-0479">Metal-binding</keyword>
<evidence type="ECO:0000259" key="8">
    <source>
        <dbReference type="PROSITE" id="PS51747"/>
    </source>
</evidence>
<dbReference type="STRING" id="337097.BHF71_04010"/>
<comment type="similarity">
    <text evidence="2">Belongs to the cytidine and deoxycytidylate deaminase family.</text>
</comment>
<dbReference type="SUPFAM" id="SSF53927">
    <property type="entry name" value="Cytidine deaminase-like"/>
    <property type="match status" value="1"/>
</dbReference>
<evidence type="ECO:0000313" key="9">
    <source>
        <dbReference type="EMBL" id="OEF96901.1"/>
    </source>
</evidence>
<dbReference type="InterPro" id="IPR002125">
    <property type="entry name" value="CMP_dCMP_dom"/>
</dbReference>
<feature type="binding site" evidence="7">
    <location>
        <position position="110"/>
    </location>
    <ligand>
        <name>Zn(2+)</name>
        <dbReference type="ChEBI" id="CHEBI:29105"/>
        <note>catalytic</note>
    </ligand>
</feature>
<dbReference type="AlphaFoldDB" id="A0A1D2YS71"/>
<proteinExistence type="inferred from homology"/>
<feature type="active site" description="Proton donor" evidence="6">
    <location>
        <position position="83"/>
    </location>
</feature>
<feature type="binding site" evidence="7">
    <location>
        <position position="81"/>
    </location>
    <ligand>
        <name>Zn(2+)</name>
        <dbReference type="ChEBI" id="CHEBI:29105"/>
        <note>catalytic</note>
    </ligand>
</feature>
<evidence type="ECO:0000256" key="6">
    <source>
        <dbReference type="PIRSR" id="PIRSR006019-1"/>
    </source>
</evidence>
<dbReference type="Gene3D" id="3.40.140.10">
    <property type="entry name" value="Cytidine Deaminase, domain 2"/>
    <property type="match status" value="1"/>
</dbReference>
<reference evidence="9 10" key="1">
    <citation type="submission" date="2016-09" db="EMBL/GenBank/DDBJ databases">
        <title>Draft genome sequence for the type strain of Vulcanibacillus modesticaldus BR, a strictly anaerobic, moderately thermophilic, and nitrate-reducing bacterium from deep sea-hydrothermal vents of the Mid-Atlantic Ridge.</title>
        <authorList>
            <person name="Abin C.A."/>
            <person name="Hollibaugh J.T."/>
        </authorList>
    </citation>
    <scope>NUCLEOTIDE SEQUENCE [LARGE SCALE GENOMIC DNA]</scope>
    <source>
        <strain evidence="9 10">BR</strain>
    </source>
</reference>
<evidence type="ECO:0000256" key="4">
    <source>
        <dbReference type="ARBA" id="ARBA00022801"/>
    </source>
</evidence>
<dbReference type="OrthoDB" id="9788517at2"/>
<dbReference type="PROSITE" id="PS51747">
    <property type="entry name" value="CYT_DCMP_DEAMINASES_2"/>
    <property type="match status" value="1"/>
</dbReference>
<dbReference type="PROSITE" id="PS00903">
    <property type="entry name" value="CYT_DCMP_DEAMINASES_1"/>
    <property type="match status" value="1"/>
</dbReference>
<dbReference type="PANTHER" id="PTHR11086">
    <property type="entry name" value="DEOXYCYTIDYLATE DEAMINASE-RELATED"/>
    <property type="match status" value="1"/>
</dbReference>
<evidence type="ECO:0000256" key="7">
    <source>
        <dbReference type="PIRSR" id="PIRSR006019-2"/>
    </source>
</evidence>
<dbReference type="Proteomes" id="UP000243739">
    <property type="component" value="Unassembled WGS sequence"/>
</dbReference>
<dbReference type="GO" id="GO:0005737">
    <property type="term" value="C:cytoplasm"/>
    <property type="evidence" value="ECO:0007669"/>
    <property type="project" value="TreeGrafter"/>
</dbReference>
<dbReference type="RefSeq" id="WP_069657534.1">
    <property type="nucleotide sequence ID" value="NZ_MIJF01000078.1"/>
</dbReference>
<dbReference type="InterPro" id="IPR016192">
    <property type="entry name" value="APOBEC/CMP_deaminase_Zn-bd"/>
</dbReference>
<evidence type="ECO:0000256" key="5">
    <source>
        <dbReference type="ARBA" id="ARBA00022833"/>
    </source>
</evidence>
<feature type="domain" description="CMP/dCMP-type deaminase" evidence="8">
    <location>
        <begin position="8"/>
        <end position="146"/>
    </location>
</feature>
<organism evidence="9 10">
    <name type="scientific">Vulcanibacillus modesticaldus</name>
    <dbReference type="NCBI Taxonomy" id="337097"/>
    <lineage>
        <taxon>Bacteria</taxon>
        <taxon>Bacillati</taxon>
        <taxon>Bacillota</taxon>
        <taxon>Bacilli</taxon>
        <taxon>Bacillales</taxon>
        <taxon>Bacillaceae</taxon>
        <taxon>Vulcanibacillus</taxon>
    </lineage>
</organism>
<evidence type="ECO:0000313" key="10">
    <source>
        <dbReference type="Proteomes" id="UP000243739"/>
    </source>
</evidence>
<dbReference type="InterPro" id="IPR016473">
    <property type="entry name" value="dCMP_deaminase"/>
</dbReference>
<keyword evidence="10" id="KW-1185">Reference proteome</keyword>
<dbReference type="PIRSF" id="PIRSF006019">
    <property type="entry name" value="dCMP_deaminase"/>
    <property type="match status" value="1"/>
</dbReference>